<evidence type="ECO:0000313" key="2">
    <source>
        <dbReference type="EMBL" id="CAE6496124.1"/>
    </source>
</evidence>
<dbReference type="GO" id="GO:0016740">
    <property type="term" value="F:transferase activity"/>
    <property type="evidence" value="ECO:0007669"/>
    <property type="project" value="UniProtKB-KW"/>
</dbReference>
<dbReference type="Pfam" id="PF00117">
    <property type="entry name" value="GATase"/>
    <property type="match status" value="1"/>
</dbReference>
<dbReference type="PANTHER" id="PTHR42695">
    <property type="entry name" value="GLUTAMINE AMIDOTRANSFERASE YLR126C-RELATED"/>
    <property type="match status" value="1"/>
</dbReference>
<dbReference type="CDD" id="cd01741">
    <property type="entry name" value="GATase1_1"/>
    <property type="match status" value="1"/>
</dbReference>
<sequence>MSDVLVIQNARLEGPGTIGDLLKADGFKIQTIFAKKEKIPKLNHAMVLVLGAPESANDDLKYLQNEIVLIQESVRAGVPVLGICLGSQLIAKALGARVYPGPRKEIGFYHDLIVEPKSKSHLFEGIGSPFTVFHWHGDTFDIPDGAERLAYSDLYNQAFRYGSAVGVQFHLEVDRNIIRSWIENTTENINLPYIDPNKILSDVESEMPKIEKNMELFYKNFRSELGLTKV</sequence>
<dbReference type="EMBL" id="CAJNAQ010000005">
    <property type="protein sequence ID" value="CAE6496124.1"/>
    <property type="molecule type" value="Genomic_DNA"/>
</dbReference>
<evidence type="ECO:0000259" key="1">
    <source>
        <dbReference type="Pfam" id="PF00117"/>
    </source>
</evidence>
<dbReference type="AlphaFoldDB" id="A0A812EWE5"/>
<gene>
    <name evidence="2" type="ORF">NUZ5A_50492</name>
</gene>
<comment type="caution">
    <text evidence="2">The sequence shown here is derived from an EMBL/GenBank/DDBJ whole genome shotgun (WGS) entry which is preliminary data.</text>
</comment>
<dbReference type="InterPro" id="IPR029062">
    <property type="entry name" value="Class_I_gatase-like"/>
</dbReference>
<feature type="domain" description="Glutamine amidotransferase" evidence="1">
    <location>
        <begin position="29"/>
        <end position="174"/>
    </location>
</feature>
<dbReference type="InterPro" id="IPR017926">
    <property type="entry name" value="GATASE"/>
</dbReference>
<dbReference type="Gene3D" id="3.40.50.880">
    <property type="match status" value="1"/>
</dbReference>
<dbReference type="GO" id="GO:0005829">
    <property type="term" value="C:cytosol"/>
    <property type="evidence" value="ECO:0007669"/>
    <property type="project" value="TreeGrafter"/>
</dbReference>
<protein>
    <submittedName>
        <fullName evidence="2">Glutamine amidotransferase class-I</fullName>
    </submittedName>
</protein>
<organism evidence="2 3">
    <name type="scientific">Candidatus Nitrosotenuis uzonensis</name>
    <dbReference type="NCBI Taxonomy" id="1407055"/>
    <lineage>
        <taxon>Archaea</taxon>
        <taxon>Nitrososphaerota</taxon>
        <taxon>Candidatus Nitrosotenuis</taxon>
    </lineage>
</organism>
<name>A0A812EWE5_9ARCH</name>
<dbReference type="PANTHER" id="PTHR42695:SF5">
    <property type="entry name" value="GLUTAMINE AMIDOTRANSFERASE YLR126C-RELATED"/>
    <property type="match status" value="1"/>
</dbReference>
<keyword evidence="2" id="KW-0808">Transferase</keyword>
<dbReference type="SUPFAM" id="SSF52317">
    <property type="entry name" value="Class I glutamine amidotransferase-like"/>
    <property type="match status" value="1"/>
</dbReference>
<proteinExistence type="predicted"/>
<evidence type="ECO:0000313" key="3">
    <source>
        <dbReference type="Proteomes" id="UP000655759"/>
    </source>
</evidence>
<dbReference type="RefSeq" id="WP_205099495.1">
    <property type="nucleotide sequence ID" value="NZ_CAJNAQ010000005.1"/>
</dbReference>
<dbReference type="Proteomes" id="UP000655759">
    <property type="component" value="Unassembled WGS sequence"/>
</dbReference>
<reference evidence="2" key="1">
    <citation type="submission" date="2021-02" db="EMBL/GenBank/DDBJ databases">
        <authorList>
            <person name="Han P."/>
        </authorList>
    </citation>
    <scope>NUCLEOTIDE SEQUENCE</scope>
    <source>
        <strain evidence="2">Candidatus Nitrosotenuis uzonensis 5A</strain>
    </source>
</reference>
<dbReference type="FunFam" id="3.40.50.880:FF:000033">
    <property type="entry name" value="Glutamine amidotransferase class-I"/>
    <property type="match status" value="1"/>
</dbReference>
<dbReference type="PROSITE" id="PS51273">
    <property type="entry name" value="GATASE_TYPE_1"/>
    <property type="match status" value="1"/>
</dbReference>
<accession>A0A812EWE5</accession>
<dbReference type="InterPro" id="IPR044992">
    <property type="entry name" value="ChyE-like"/>
</dbReference>
<keyword evidence="2" id="KW-0315">Glutamine amidotransferase</keyword>